<dbReference type="GO" id="GO:0140114">
    <property type="term" value="P:cellular detoxification of fluoride"/>
    <property type="evidence" value="ECO:0007669"/>
    <property type="project" value="UniProtKB-UniRule"/>
</dbReference>
<dbReference type="EMBL" id="SCWF01000004">
    <property type="protein sequence ID" value="TDM14409.1"/>
    <property type="molecule type" value="Genomic_DNA"/>
</dbReference>
<dbReference type="AlphaFoldDB" id="A0A4R6C096"/>
<evidence type="ECO:0000256" key="7">
    <source>
        <dbReference type="ARBA" id="ARBA00035120"/>
    </source>
</evidence>
<dbReference type="OrthoDB" id="9799631at2"/>
<comment type="similarity">
    <text evidence="7 10">Belongs to the fluoride channel Fluc/FEX (TC 1.A.43) family.</text>
</comment>
<evidence type="ECO:0000256" key="3">
    <source>
        <dbReference type="ARBA" id="ARBA00022692"/>
    </source>
</evidence>
<feature type="transmembrane region" description="Helical" evidence="10">
    <location>
        <begin position="86"/>
        <end position="108"/>
    </location>
</feature>
<name>A0A4R6C096_9STAP</name>
<evidence type="ECO:0000256" key="8">
    <source>
        <dbReference type="ARBA" id="ARBA00035585"/>
    </source>
</evidence>
<keyword evidence="10" id="KW-0406">Ion transport</keyword>
<keyword evidence="2 10" id="KW-1003">Cell membrane</keyword>
<dbReference type="GO" id="GO:0046872">
    <property type="term" value="F:metal ion binding"/>
    <property type="evidence" value="ECO:0007669"/>
    <property type="project" value="UniProtKB-KW"/>
</dbReference>
<evidence type="ECO:0000256" key="6">
    <source>
        <dbReference type="ARBA" id="ARBA00023303"/>
    </source>
</evidence>
<dbReference type="PANTHER" id="PTHR28259:SF1">
    <property type="entry name" value="FLUORIDE EXPORT PROTEIN 1-RELATED"/>
    <property type="match status" value="1"/>
</dbReference>
<evidence type="ECO:0000256" key="2">
    <source>
        <dbReference type="ARBA" id="ARBA00022475"/>
    </source>
</evidence>
<evidence type="ECO:0000256" key="1">
    <source>
        <dbReference type="ARBA" id="ARBA00004651"/>
    </source>
</evidence>
<evidence type="ECO:0000313" key="12">
    <source>
        <dbReference type="Proteomes" id="UP000294843"/>
    </source>
</evidence>
<dbReference type="PANTHER" id="PTHR28259">
    <property type="entry name" value="FLUORIDE EXPORT PROTEIN 1-RELATED"/>
    <property type="match status" value="1"/>
</dbReference>
<feature type="binding site" evidence="10">
    <location>
        <position position="69"/>
    </location>
    <ligand>
        <name>Na(+)</name>
        <dbReference type="ChEBI" id="CHEBI:29101"/>
        <note>structural</note>
    </ligand>
</feature>
<dbReference type="InterPro" id="IPR003691">
    <property type="entry name" value="FluC"/>
</dbReference>
<protein>
    <recommendedName>
        <fullName evidence="10">Fluoride-specific ion channel FluC</fullName>
    </recommendedName>
</protein>
<keyword evidence="3 10" id="KW-0812">Transmembrane</keyword>
<comment type="function">
    <text evidence="9 10">Fluoride-specific ion channel. Important for reducing fluoride concentration in the cell, thus reducing its toxicity.</text>
</comment>
<evidence type="ECO:0000256" key="5">
    <source>
        <dbReference type="ARBA" id="ARBA00023136"/>
    </source>
</evidence>
<dbReference type="GO" id="GO:0005886">
    <property type="term" value="C:plasma membrane"/>
    <property type="evidence" value="ECO:0007669"/>
    <property type="project" value="UniProtKB-SubCell"/>
</dbReference>
<dbReference type="HAMAP" id="MF_00454">
    <property type="entry name" value="FluC"/>
    <property type="match status" value="1"/>
</dbReference>
<evidence type="ECO:0000313" key="11">
    <source>
        <dbReference type="EMBL" id="TDM14409.1"/>
    </source>
</evidence>
<feature type="binding site" evidence="10">
    <location>
        <position position="66"/>
    </location>
    <ligand>
        <name>Na(+)</name>
        <dbReference type="ChEBI" id="CHEBI:29101"/>
        <note>structural</note>
    </ligand>
</feature>
<comment type="caution">
    <text evidence="11">The sequence shown here is derived from an EMBL/GenBank/DDBJ whole genome shotgun (WGS) entry which is preliminary data.</text>
</comment>
<feature type="transmembrane region" description="Helical" evidence="10">
    <location>
        <begin position="56"/>
        <end position="74"/>
    </location>
</feature>
<keyword evidence="6 10" id="KW-0407">Ion channel</keyword>
<comment type="activity regulation">
    <text evidence="10">Na(+) is not transported, but it plays an essential structural role and its presence is essential for fluoride channel function.</text>
</comment>
<keyword evidence="5 10" id="KW-0472">Membrane</keyword>
<keyword evidence="12" id="KW-1185">Reference proteome</keyword>
<evidence type="ECO:0000256" key="4">
    <source>
        <dbReference type="ARBA" id="ARBA00022989"/>
    </source>
</evidence>
<organism evidence="11 12">
    <name type="scientific">Macrococcus bovicus</name>
    <dbReference type="NCBI Taxonomy" id="69968"/>
    <lineage>
        <taxon>Bacteria</taxon>
        <taxon>Bacillati</taxon>
        <taxon>Bacillota</taxon>
        <taxon>Bacilli</taxon>
        <taxon>Bacillales</taxon>
        <taxon>Staphylococcaceae</taxon>
        <taxon>Macrococcus</taxon>
    </lineage>
</organism>
<dbReference type="Pfam" id="PF02537">
    <property type="entry name" value="CRCB"/>
    <property type="match status" value="1"/>
</dbReference>
<keyword evidence="4 10" id="KW-1133">Transmembrane helix</keyword>
<dbReference type="GO" id="GO:0062054">
    <property type="term" value="F:fluoride channel activity"/>
    <property type="evidence" value="ECO:0007669"/>
    <property type="project" value="UniProtKB-UniRule"/>
</dbReference>
<comment type="catalytic activity">
    <reaction evidence="8">
        <text>fluoride(in) = fluoride(out)</text>
        <dbReference type="Rhea" id="RHEA:76159"/>
        <dbReference type="ChEBI" id="CHEBI:17051"/>
    </reaction>
    <physiologicalReaction direction="left-to-right" evidence="8">
        <dbReference type="Rhea" id="RHEA:76160"/>
    </physiologicalReaction>
</comment>
<gene>
    <name evidence="10" type="primary">fluC</name>
    <name evidence="10" type="synonym">crcB</name>
    <name evidence="11" type="ORF">ERX55_05620</name>
</gene>
<comment type="subcellular location">
    <subcellularLocation>
        <location evidence="1 10">Cell membrane</location>
        <topology evidence="1 10">Multi-pass membrane protein</topology>
    </subcellularLocation>
</comment>
<sequence>MKYLYVGVFAFIGATLRYSLTLLMGDTSYLGTLTVNLIGAFLLAFSASYPFDNQNLKVGLTSGMLGSFTTFSTFSADSIHLLETQLSLGLCYITLTMAGGLLLSYLGLTSGRRLFC</sequence>
<keyword evidence="10" id="KW-0915">Sodium</keyword>
<dbReference type="Proteomes" id="UP000294843">
    <property type="component" value="Unassembled WGS sequence"/>
</dbReference>
<accession>A0A4R6C096</accession>
<feature type="transmembrane region" description="Helical" evidence="10">
    <location>
        <begin position="29"/>
        <end position="49"/>
    </location>
</feature>
<proteinExistence type="inferred from homology"/>
<evidence type="ECO:0000256" key="9">
    <source>
        <dbReference type="ARBA" id="ARBA00049940"/>
    </source>
</evidence>
<dbReference type="RefSeq" id="WP_133451596.1">
    <property type="nucleotide sequence ID" value="NZ_SCWF01000004.1"/>
</dbReference>
<evidence type="ECO:0000256" key="10">
    <source>
        <dbReference type="HAMAP-Rule" id="MF_00454"/>
    </source>
</evidence>
<reference evidence="11 12" key="1">
    <citation type="submission" date="2019-01" db="EMBL/GenBank/DDBJ databases">
        <title>Draft genome sequences of the type strains of six Macrococcus species.</title>
        <authorList>
            <person name="Mazhar S."/>
            <person name="Altermann E."/>
            <person name="Hill C."/>
            <person name="Mcauliffe O."/>
        </authorList>
    </citation>
    <scope>NUCLEOTIDE SEQUENCE [LARGE SCALE GENOMIC DNA]</scope>
    <source>
        <strain evidence="11 12">ATCC 51825</strain>
    </source>
</reference>
<keyword evidence="10" id="KW-0813">Transport</keyword>
<keyword evidence="10" id="KW-0479">Metal-binding</keyword>